<proteinExistence type="predicted"/>
<organism evidence="1 2">
    <name type="scientific">Perkinsus olseni</name>
    <name type="common">Perkinsus atlanticus</name>
    <dbReference type="NCBI Taxonomy" id="32597"/>
    <lineage>
        <taxon>Eukaryota</taxon>
        <taxon>Sar</taxon>
        <taxon>Alveolata</taxon>
        <taxon>Perkinsozoa</taxon>
        <taxon>Perkinsea</taxon>
        <taxon>Perkinsida</taxon>
        <taxon>Perkinsidae</taxon>
        <taxon>Perkinsus</taxon>
    </lineage>
</organism>
<dbReference type="EMBL" id="JABANM010005563">
    <property type="protein sequence ID" value="KAF4747396.1"/>
    <property type="molecule type" value="Genomic_DNA"/>
</dbReference>
<evidence type="ECO:0000313" key="1">
    <source>
        <dbReference type="EMBL" id="KAF4747396.1"/>
    </source>
</evidence>
<comment type="caution">
    <text evidence="1">The sequence shown here is derived from an EMBL/GenBank/DDBJ whole genome shotgun (WGS) entry which is preliminary data.</text>
</comment>
<dbReference type="Proteomes" id="UP000574390">
    <property type="component" value="Unassembled WGS sequence"/>
</dbReference>
<protein>
    <submittedName>
        <fullName evidence="1">Uncharacterized protein</fullName>
    </submittedName>
</protein>
<gene>
    <name evidence="1" type="ORF">FOZ62_009169</name>
</gene>
<feature type="non-terminal residue" evidence="1">
    <location>
        <position position="1"/>
    </location>
</feature>
<dbReference type="AlphaFoldDB" id="A0A7J6TSM5"/>
<reference evidence="1 2" key="1">
    <citation type="submission" date="2020-04" db="EMBL/GenBank/DDBJ databases">
        <title>Perkinsus olseni comparative genomics.</title>
        <authorList>
            <person name="Bogema D.R."/>
        </authorList>
    </citation>
    <scope>NUCLEOTIDE SEQUENCE [LARGE SCALE GENOMIC DNA]</scope>
    <source>
        <strain evidence="1">ATCC PRA-205</strain>
    </source>
</reference>
<sequence length="202" mass="22476">SESEKKVFAAAELIEAGLQEPPPMMFYEPGSEELAEFLGTRPDGTPSDNIPGKRHHSNERQIITPHSAVEEIDLSSWGINPRPRALLIGSQWGTATSVEERCRRQPRWLNQEVGSAEVIDEAGLDELDIRAPFLHYDATQEDLDFVDAWNASKEPPITIDELLIAFDTWEKKTLDAPPVDQTTAMQCLESRVIGTDSDLPAP</sequence>
<evidence type="ECO:0000313" key="2">
    <source>
        <dbReference type="Proteomes" id="UP000574390"/>
    </source>
</evidence>
<name>A0A7J6TSM5_PEROL</name>
<accession>A0A7J6TSM5</accession>
<feature type="non-terminal residue" evidence="1">
    <location>
        <position position="202"/>
    </location>
</feature>